<protein>
    <submittedName>
        <fullName evidence="1">Uncharacterized protein</fullName>
    </submittedName>
</protein>
<comment type="caution">
    <text evidence="1">The sequence shown here is derived from an EMBL/GenBank/DDBJ whole genome shotgun (WGS) entry which is preliminary data.</text>
</comment>
<organism evidence="1 2">
    <name type="scientific">Nephila pilipes</name>
    <name type="common">Giant wood spider</name>
    <name type="synonym">Nephila maculata</name>
    <dbReference type="NCBI Taxonomy" id="299642"/>
    <lineage>
        <taxon>Eukaryota</taxon>
        <taxon>Metazoa</taxon>
        <taxon>Ecdysozoa</taxon>
        <taxon>Arthropoda</taxon>
        <taxon>Chelicerata</taxon>
        <taxon>Arachnida</taxon>
        <taxon>Araneae</taxon>
        <taxon>Araneomorphae</taxon>
        <taxon>Entelegynae</taxon>
        <taxon>Araneoidea</taxon>
        <taxon>Nephilidae</taxon>
        <taxon>Nephila</taxon>
    </lineage>
</organism>
<sequence>MSRFLTHKSWPPRTHISARAIKLNKSLSIKKHNAVQHNSPEVPWKTRYFTHSQQVPPESYNSGGWGDYRGFPRRRNSPCQAERHTVLLVTKAGSAVEGQHPTKQEAIFLIS</sequence>
<evidence type="ECO:0000313" key="1">
    <source>
        <dbReference type="EMBL" id="GFT38604.1"/>
    </source>
</evidence>
<dbReference type="AlphaFoldDB" id="A0A8X6TNH6"/>
<dbReference type="EMBL" id="BMAW01109482">
    <property type="protein sequence ID" value="GFT38604.1"/>
    <property type="molecule type" value="Genomic_DNA"/>
</dbReference>
<evidence type="ECO:0000313" key="2">
    <source>
        <dbReference type="Proteomes" id="UP000887013"/>
    </source>
</evidence>
<accession>A0A8X6TNH6</accession>
<keyword evidence="2" id="KW-1185">Reference proteome</keyword>
<proteinExistence type="predicted"/>
<dbReference type="Proteomes" id="UP000887013">
    <property type="component" value="Unassembled WGS sequence"/>
</dbReference>
<reference evidence="1" key="1">
    <citation type="submission" date="2020-08" db="EMBL/GenBank/DDBJ databases">
        <title>Multicomponent nature underlies the extraordinary mechanical properties of spider dragline silk.</title>
        <authorList>
            <person name="Kono N."/>
            <person name="Nakamura H."/>
            <person name="Mori M."/>
            <person name="Yoshida Y."/>
            <person name="Ohtoshi R."/>
            <person name="Malay A.D."/>
            <person name="Moran D.A.P."/>
            <person name="Tomita M."/>
            <person name="Numata K."/>
            <person name="Arakawa K."/>
        </authorList>
    </citation>
    <scope>NUCLEOTIDE SEQUENCE</scope>
</reference>
<gene>
    <name evidence="1" type="ORF">NPIL_43661</name>
</gene>
<name>A0A8X6TNH6_NEPPI</name>